<evidence type="ECO:0000313" key="3">
    <source>
        <dbReference type="Proteomes" id="UP000469523"/>
    </source>
</evidence>
<protein>
    <submittedName>
        <fullName evidence="2">Uncharacterized protein</fullName>
    </submittedName>
</protein>
<keyword evidence="1" id="KW-1133">Transmembrane helix</keyword>
<feature type="transmembrane region" description="Helical" evidence="1">
    <location>
        <begin position="12"/>
        <end position="31"/>
    </location>
</feature>
<comment type="caution">
    <text evidence="2">The sequence shown here is derived from an EMBL/GenBank/DDBJ whole genome shotgun (WGS) entry which is preliminary data.</text>
</comment>
<evidence type="ECO:0000313" key="2">
    <source>
        <dbReference type="EMBL" id="MSU02816.1"/>
    </source>
</evidence>
<organism evidence="2 3">
    <name type="scientific">Tissierella pigra</name>
    <dbReference type="NCBI Taxonomy" id="2607614"/>
    <lineage>
        <taxon>Bacteria</taxon>
        <taxon>Bacillati</taxon>
        <taxon>Bacillota</taxon>
        <taxon>Tissierellia</taxon>
        <taxon>Tissierellales</taxon>
        <taxon>Tissierellaceae</taxon>
        <taxon>Tissierella</taxon>
    </lineage>
</organism>
<evidence type="ECO:0000256" key="1">
    <source>
        <dbReference type="SAM" id="Phobius"/>
    </source>
</evidence>
<proteinExistence type="predicted"/>
<sequence length="144" mass="16056">MNKNTRYVGKRNMILFGVGLIIIIFALYLIVFPKTKVKAEKDINISINSIAAKEVVSVGKVKLEKNISYKIDISMESEDKIFVALSDAKDIVNAQGVEWKQYFEITGKELQHTFTGIETGEFYVYVGSKGGALENIEGKLSIIS</sequence>
<dbReference type="RefSeq" id="WP_154442001.1">
    <property type="nucleotide sequence ID" value="NZ_VUNQ01000044.1"/>
</dbReference>
<accession>A0A6N7XMS8</accession>
<name>A0A6N7XMS8_9FIRM</name>
<keyword evidence="1" id="KW-0472">Membrane</keyword>
<keyword evidence="3" id="KW-1185">Reference proteome</keyword>
<dbReference type="Proteomes" id="UP000469523">
    <property type="component" value="Unassembled WGS sequence"/>
</dbReference>
<gene>
    <name evidence="2" type="ORF">FYJ83_15240</name>
</gene>
<keyword evidence="1" id="KW-0812">Transmembrane</keyword>
<reference evidence="2 3" key="1">
    <citation type="submission" date="2019-09" db="EMBL/GenBank/DDBJ databases">
        <title>In-depth cultivation of the pig gut microbiome towards novel bacterial diversity and tailored functional studies.</title>
        <authorList>
            <person name="Wylensek D."/>
            <person name="Hitch T.C.A."/>
            <person name="Clavel T."/>
        </authorList>
    </citation>
    <scope>NUCLEOTIDE SEQUENCE [LARGE SCALE GENOMIC DNA]</scope>
    <source>
        <strain evidence="2 3">WCA3-693-APC-4?</strain>
    </source>
</reference>
<dbReference type="AlphaFoldDB" id="A0A6N7XMS8"/>
<dbReference type="EMBL" id="VUNQ01000044">
    <property type="protein sequence ID" value="MSU02816.1"/>
    <property type="molecule type" value="Genomic_DNA"/>
</dbReference>